<dbReference type="InterPro" id="IPR051203">
    <property type="entry name" value="Polysaccharide_Synthase-Rel"/>
</dbReference>
<dbReference type="CDD" id="cd05237">
    <property type="entry name" value="UDP_invert_4-6DH_SDR_e"/>
    <property type="match status" value="1"/>
</dbReference>
<reference evidence="2 3" key="1">
    <citation type="submission" date="2018-04" db="EMBL/GenBank/DDBJ databases">
        <title>Characteristic and Complete Genome Sequencing of A Novel Member of Infective Endocarditis Causative Bacteria: Bergeyella cardium QL-PH.</title>
        <authorList>
            <person name="Pan H."/>
            <person name="Sun E."/>
            <person name="Zhang Y."/>
        </authorList>
    </citation>
    <scope>NUCLEOTIDE SEQUENCE [LARGE SCALE GENOMIC DNA]</scope>
    <source>
        <strain evidence="2 3">HPQL</strain>
    </source>
</reference>
<dbReference type="PANTHER" id="PTHR43318">
    <property type="entry name" value="UDP-N-ACETYLGLUCOSAMINE 4,6-DEHYDRATASE"/>
    <property type="match status" value="1"/>
</dbReference>
<comment type="similarity">
    <text evidence="1">Belongs to the polysaccharide synthase family.</text>
</comment>
<accession>A0A6P1QVQ3</accession>
<gene>
    <name evidence="2" type="ORF">DBX24_08115</name>
</gene>
<dbReference type="Pfam" id="PF02719">
    <property type="entry name" value="Polysacc_synt_2"/>
    <property type="match status" value="1"/>
</dbReference>
<dbReference type="InterPro" id="IPR003869">
    <property type="entry name" value="Polysac_CapD-like"/>
</dbReference>
<dbReference type="OrthoDB" id="9803111at2"/>
<proteinExistence type="inferred from homology"/>
<protein>
    <submittedName>
        <fullName evidence="2">SDR family NAD(P)-dependent oxidoreductase</fullName>
    </submittedName>
</protein>
<dbReference type="AlphaFoldDB" id="A0A6P1QVQ3"/>
<evidence type="ECO:0000313" key="2">
    <source>
        <dbReference type="EMBL" id="QHN65845.1"/>
    </source>
</evidence>
<organism evidence="2 3">
    <name type="scientific">Bergeyella cardium</name>
    <dbReference type="NCBI Taxonomy" id="1585976"/>
    <lineage>
        <taxon>Bacteria</taxon>
        <taxon>Pseudomonadati</taxon>
        <taxon>Bacteroidota</taxon>
        <taxon>Flavobacteriia</taxon>
        <taxon>Flavobacteriales</taxon>
        <taxon>Weeksellaceae</taxon>
        <taxon>Bergeyella</taxon>
    </lineage>
</organism>
<dbReference type="EMBL" id="CP029149">
    <property type="protein sequence ID" value="QHN65845.1"/>
    <property type="molecule type" value="Genomic_DNA"/>
</dbReference>
<name>A0A6P1QVQ3_9FLAO</name>
<dbReference type="Proteomes" id="UP000464318">
    <property type="component" value="Chromosome"/>
</dbReference>
<evidence type="ECO:0000256" key="1">
    <source>
        <dbReference type="ARBA" id="ARBA00007430"/>
    </source>
</evidence>
<dbReference type="SUPFAM" id="SSF51735">
    <property type="entry name" value="NAD(P)-binding Rossmann-fold domains"/>
    <property type="match status" value="1"/>
</dbReference>
<keyword evidence="3" id="KW-1185">Reference proteome</keyword>
<dbReference type="InterPro" id="IPR036291">
    <property type="entry name" value="NAD(P)-bd_dom_sf"/>
</dbReference>
<dbReference type="KEGG" id="bcad:DBX24_08115"/>
<dbReference type="RefSeq" id="WP_120489126.1">
    <property type="nucleotide sequence ID" value="NZ_CP029149.1"/>
</dbReference>
<sequence>MNAIEELKKRIYSGDNVVSLSDMRYLPRWAILLIDIFLIFIAIITACWFFKRFGNIEVFSHRVGVGGFILMVNIFFMYIFKTFAGIIRHSTFIDLLKLILVILCSTISVGFINYGIIQFTGVRLIQHSVVFLFIFSIIACMLLFSLRLVVKEMFYIVKDYGHLTFGKKVLVLGVGEKSVAIAKAIKDNSQSPYVVTGFITNRKDSKSAKLLGKRIYHKTDLEKSTKESLDIDGIIVLKEIISKKELDEWVALFLEKKLQVLKAGDIEKFGSKENKLGIQKLQIEDLLNRKQIKIENKEVEQRHLGKAVLVTGGAGSIGSEIVRQVAQYKPSVLVVLDQAETPLYDIELEMRQNFPEVDIKFILADITHKDRVEALFQEYRFSMVYHAAAYKHVPLVENNPNEGTLANVLGTKNLALLSSEYNVNRFVMVSTDKAVNPTNVMGATKRTAELFVQALQGMEGNKTKFITTRFGNVLGSNGSVIPYFKKQIEAGGPVTITHPDIVRYFMTIPEACELVLTAGVMGNGGEIYVFDMGEPVKIVDLAKRMIKLSGFEPDIDIKIIFTGLRPGEKLYEELLSDDTKNLPTTHEKIMISKDPSMPFADIDSLTDELILLAKENDKMEVVRLIKKIVREFKSNNSIYERLDKHNESSVF</sequence>
<dbReference type="PANTHER" id="PTHR43318:SF1">
    <property type="entry name" value="POLYSACCHARIDE BIOSYNTHESIS PROTEIN EPSC-RELATED"/>
    <property type="match status" value="1"/>
</dbReference>
<evidence type="ECO:0000313" key="3">
    <source>
        <dbReference type="Proteomes" id="UP000464318"/>
    </source>
</evidence>
<dbReference type="Gene3D" id="3.40.50.720">
    <property type="entry name" value="NAD(P)-binding Rossmann-like Domain"/>
    <property type="match status" value="2"/>
</dbReference>